<dbReference type="Gene3D" id="3.30.70.20">
    <property type="match status" value="1"/>
</dbReference>
<dbReference type="InterPro" id="IPR017900">
    <property type="entry name" value="4Fe4S_Fe_S_CS"/>
</dbReference>
<dbReference type="PANTHER" id="PTHR42827:SF1">
    <property type="entry name" value="IRON-SULFUR CLUSTER-BINDING PROTEIN"/>
    <property type="match status" value="1"/>
</dbReference>
<dbReference type="PROSITE" id="PS51379">
    <property type="entry name" value="4FE4S_FER_2"/>
    <property type="match status" value="1"/>
</dbReference>
<dbReference type="SUPFAM" id="SSF54862">
    <property type="entry name" value="4Fe-4S ferredoxins"/>
    <property type="match status" value="1"/>
</dbReference>
<organism evidence="2 3">
    <name type="scientific">Methanoculleus nereidis</name>
    <dbReference type="NCBI Taxonomy" id="2735141"/>
    <lineage>
        <taxon>Archaea</taxon>
        <taxon>Methanobacteriati</taxon>
        <taxon>Methanobacteriota</taxon>
        <taxon>Stenosarchaea group</taxon>
        <taxon>Methanomicrobia</taxon>
        <taxon>Methanomicrobiales</taxon>
        <taxon>Methanomicrobiaceae</taxon>
        <taxon>Methanoculleus</taxon>
    </lineage>
</organism>
<evidence type="ECO:0000313" key="2">
    <source>
        <dbReference type="EMBL" id="MDV4343953.1"/>
    </source>
</evidence>
<comment type="caution">
    <text evidence="2">The sequence shown here is derived from an EMBL/GenBank/DDBJ whole genome shotgun (WGS) entry which is preliminary data.</text>
</comment>
<dbReference type="PANTHER" id="PTHR42827">
    <property type="entry name" value="IRON-SULFUR CLUSTER-BINDING PROTEIN-RELATED"/>
    <property type="match status" value="1"/>
</dbReference>
<dbReference type="RefSeq" id="WP_317297132.1">
    <property type="nucleotide sequence ID" value="NZ_JABFFQ010000013.1"/>
</dbReference>
<feature type="domain" description="4Fe-4S ferredoxin-type" evidence="1">
    <location>
        <begin position="151"/>
        <end position="182"/>
    </location>
</feature>
<accession>A0ABU3Z555</accession>
<keyword evidence="3" id="KW-1185">Reference proteome</keyword>
<reference evidence="2 3" key="1">
    <citation type="submission" date="2020-05" db="EMBL/GenBank/DDBJ databases">
        <title>Isolation and characterization of methanoarchaea from a cold seep at offshore SW Taiwan.</title>
        <authorList>
            <person name="Chen Y.-W."/>
            <person name="Chen S.-C."/>
            <person name="Lai M.-C."/>
        </authorList>
    </citation>
    <scope>NUCLEOTIDE SEQUENCE [LARGE SCALE GENOMIC DNA]</scope>
    <source>
        <strain evidence="2 3">YWC-01</strain>
    </source>
</reference>
<dbReference type="Proteomes" id="UP001273768">
    <property type="component" value="Unassembled WGS sequence"/>
</dbReference>
<gene>
    <name evidence="2" type="ORF">HL657_12415</name>
</gene>
<proteinExistence type="predicted"/>
<name>A0ABU3Z555_9EURY</name>
<evidence type="ECO:0000313" key="3">
    <source>
        <dbReference type="Proteomes" id="UP001273768"/>
    </source>
</evidence>
<dbReference type="Pfam" id="PF00037">
    <property type="entry name" value="Fer4"/>
    <property type="match status" value="1"/>
</dbReference>
<evidence type="ECO:0000259" key="1">
    <source>
        <dbReference type="PROSITE" id="PS51379"/>
    </source>
</evidence>
<sequence>MDLATFFGDEGVDIFSRVAIEDLPDADRASVLEFLPPARSVIVFGKEVPVPVYRMPPREKTQQMLRIAESLDDAAGRLAGRLEREGIPALPVPLFLPVRVVDGRVQGVVRLKHIAAAGGLGEIGKNTLLLNPRFGPQLLLAGVVAGSPVQEAGYRNTGAPLCTGCGACIRACPEGAIGPDGVDAFRCRTIRAWVPPPVVPAVKWLLRRQLLLRGMAPLAPLVARTATIRCSLCVTGCPAFPGAEGER</sequence>
<dbReference type="EMBL" id="JABFFQ010000013">
    <property type="protein sequence ID" value="MDV4343953.1"/>
    <property type="molecule type" value="Genomic_DNA"/>
</dbReference>
<dbReference type="PROSITE" id="PS00198">
    <property type="entry name" value="4FE4S_FER_1"/>
    <property type="match status" value="1"/>
</dbReference>
<dbReference type="InterPro" id="IPR017896">
    <property type="entry name" value="4Fe4S_Fe-S-bd"/>
</dbReference>
<protein>
    <submittedName>
        <fullName evidence="2">4Fe-4S binding protein</fullName>
    </submittedName>
</protein>